<gene>
    <name evidence="2" type="ORF">IC761_09665</name>
</gene>
<feature type="signal peptide" evidence="1">
    <location>
        <begin position="1"/>
        <end position="15"/>
    </location>
</feature>
<feature type="chain" id="PRO_5032468977" evidence="1">
    <location>
        <begin position="16"/>
        <end position="197"/>
    </location>
</feature>
<dbReference type="SUPFAM" id="SSF55486">
    <property type="entry name" value="Metalloproteases ('zincins'), catalytic domain"/>
    <property type="match status" value="1"/>
</dbReference>
<dbReference type="InterPro" id="IPR024079">
    <property type="entry name" value="MetalloPept_cat_dom_sf"/>
</dbReference>
<protein>
    <submittedName>
        <fullName evidence="2">Uncharacterized protein</fullName>
    </submittedName>
</protein>
<keyword evidence="1" id="KW-0732">Signal</keyword>
<name>A0A7S9H1B7_9BRAD</name>
<dbReference type="RefSeq" id="WP_195803018.1">
    <property type="nucleotide sequence ID" value="NZ_CP061379.1"/>
</dbReference>
<evidence type="ECO:0000313" key="3">
    <source>
        <dbReference type="Proteomes" id="UP000594621"/>
    </source>
</evidence>
<dbReference type="Gene3D" id="3.40.390.10">
    <property type="entry name" value="Collagenase (Catalytic Domain)"/>
    <property type="match status" value="1"/>
</dbReference>
<dbReference type="GO" id="GO:0008237">
    <property type="term" value="F:metallopeptidase activity"/>
    <property type="evidence" value="ECO:0007669"/>
    <property type="project" value="InterPro"/>
</dbReference>
<dbReference type="EMBL" id="CP061379">
    <property type="protein sequence ID" value="QPF93508.1"/>
    <property type="molecule type" value="Genomic_DNA"/>
</dbReference>
<dbReference type="Proteomes" id="UP000594621">
    <property type="component" value="Chromosome"/>
</dbReference>
<keyword evidence="3" id="KW-1185">Reference proteome</keyword>
<dbReference type="KEGG" id="bcou:IC761_09665"/>
<accession>A0A7S9H1B7</accession>
<evidence type="ECO:0000313" key="2">
    <source>
        <dbReference type="EMBL" id="QPF93508.1"/>
    </source>
</evidence>
<reference evidence="2 3" key="1">
    <citation type="submission" date="2020-09" db="EMBL/GenBank/DDBJ databases">
        <title>Complete genomes of bradyrhizobia occurring on native shrubby legumes in Australia.</title>
        <authorList>
            <person name="Lafay B."/>
        </authorList>
    </citation>
    <scope>NUCLEOTIDE SEQUENCE [LARGE SCALE GENOMIC DNA]</scope>
    <source>
        <strain evidence="2 3">BDV5040</strain>
    </source>
</reference>
<evidence type="ECO:0000256" key="1">
    <source>
        <dbReference type="SAM" id="SignalP"/>
    </source>
</evidence>
<organism evidence="2 3">
    <name type="scientific">Bradyrhizobium commune</name>
    <dbReference type="NCBI Taxonomy" id="83627"/>
    <lineage>
        <taxon>Bacteria</taxon>
        <taxon>Pseudomonadati</taxon>
        <taxon>Pseudomonadota</taxon>
        <taxon>Alphaproteobacteria</taxon>
        <taxon>Hyphomicrobiales</taxon>
        <taxon>Nitrobacteraceae</taxon>
        <taxon>Bradyrhizobium</taxon>
    </lineage>
</organism>
<proteinExistence type="predicted"/>
<dbReference type="AlphaFoldDB" id="A0A7S9H1B7"/>
<sequence length="197" mass="21449">MIAAAALLATRSAIAQSGATFSYRGINVDASAAQDLPNLKEIVASLKHQIDIVIDCGAKPEIMTFFKSQPVSVKPGQGDGGGHFSSKADGVTVDAAVVAPEKPVLLHELLHAYHFRVLPGALQNPDLVRFYDIAKQNELYPADAYVLKNVQEFFAVTGSLYLWGNVDRPPNDRATLHDKQPVYYQWLGDLFGVQKKA</sequence>